<evidence type="ECO:0000259" key="2">
    <source>
        <dbReference type="Pfam" id="PF05686"/>
    </source>
</evidence>
<dbReference type="RefSeq" id="WP_125151146.1">
    <property type="nucleotide sequence ID" value="NZ_UYIV01000001.1"/>
</dbReference>
<dbReference type="PANTHER" id="PTHR12203">
    <property type="entry name" value="KDEL LYS-ASP-GLU-LEU CONTAINING - RELATED"/>
    <property type="match status" value="1"/>
</dbReference>
<feature type="domain" description="Glycosyl transferase CAP10" evidence="2">
    <location>
        <begin position="194"/>
        <end position="298"/>
    </location>
</feature>
<dbReference type="EMBL" id="UYIV01000001">
    <property type="protein sequence ID" value="VDH03920.1"/>
    <property type="molecule type" value="Genomic_DNA"/>
</dbReference>
<evidence type="ECO:0000256" key="1">
    <source>
        <dbReference type="ARBA" id="ARBA00022679"/>
    </source>
</evidence>
<dbReference type="Proteomes" id="UP000270205">
    <property type="component" value="Unassembled WGS sequence"/>
</dbReference>
<evidence type="ECO:0000313" key="3">
    <source>
        <dbReference type="EMBL" id="VDH03920.1"/>
    </source>
</evidence>
<dbReference type="PANTHER" id="PTHR12203:SF35">
    <property type="entry name" value="PROTEIN O-GLUCOSYLTRANSFERASE 1"/>
    <property type="match status" value="1"/>
</dbReference>
<accession>A0A7Z9CGY2</accession>
<comment type="caution">
    <text evidence="3">The sequence shown here is derived from an EMBL/GenBank/DDBJ whole genome shotgun (WGS) entry which is preliminary data.</text>
</comment>
<dbReference type="AlphaFoldDB" id="A0A7Z9CGY2"/>
<dbReference type="Pfam" id="PF05686">
    <property type="entry name" value="Glyco_transf_90"/>
    <property type="match status" value="1"/>
</dbReference>
<evidence type="ECO:0000313" key="4">
    <source>
        <dbReference type="Proteomes" id="UP000270205"/>
    </source>
</evidence>
<dbReference type="InterPro" id="IPR006598">
    <property type="entry name" value="CAP10"/>
</dbReference>
<dbReference type="InterPro" id="IPR051091">
    <property type="entry name" value="O-Glucosyltr/Glycosyltrsf_90"/>
</dbReference>
<keyword evidence="1" id="KW-0808">Transferase</keyword>
<protein>
    <submittedName>
        <fullName evidence="3">Lipopolysaccharide core biosynthesis protein</fullName>
    </submittedName>
</protein>
<proteinExistence type="predicted"/>
<gene>
    <name evidence="3" type="ORF">NCTC12929_01179</name>
</gene>
<dbReference type="GO" id="GO:0016740">
    <property type="term" value="F:transferase activity"/>
    <property type="evidence" value="ECO:0007669"/>
    <property type="project" value="UniProtKB-KW"/>
</dbReference>
<name>A0A7Z9CGY2_9FLAO</name>
<organism evidence="3 4">
    <name type="scientific">Bergeyella zoohelcum</name>
    <dbReference type="NCBI Taxonomy" id="1015"/>
    <lineage>
        <taxon>Bacteria</taxon>
        <taxon>Pseudomonadati</taxon>
        <taxon>Bacteroidota</taxon>
        <taxon>Flavobacteriia</taxon>
        <taxon>Flavobacteriales</taxon>
        <taxon>Weeksellaceae</taxon>
        <taxon>Bergeyella</taxon>
    </lineage>
</organism>
<reference evidence="3 4" key="1">
    <citation type="submission" date="2018-11" db="EMBL/GenBank/DDBJ databases">
        <authorList>
            <consortium name="Pathogen Informatics"/>
        </authorList>
    </citation>
    <scope>NUCLEOTIDE SEQUENCE [LARGE SCALE GENOMIC DNA]</scope>
    <source>
        <strain evidence="3 4">NCTC12929</strain>
    </source>
</reference>
<sequence length="316" mass="37614">MKVIKQNKLYYYFLGYLRFLLPKGNHVIEVQRLKNQLTEEQLKKVEERVAYYCKDMPNQGALSVDSIVKDLRKPRTPKAYYFDAYQYARFFDENLAFHFVFGDVTHIPNTPSIVKSRPISEENQNSVLLNLDKVRHFTWVKNDKPFYQKKNMLIGRGAIYQQHRYDFYKKYFHHPLCDLGAVGDTAIAEREWLKPKISIQEHLDYKFILSLQGNDVATNLKWIMSSNSIAVMPKPTMETWFMEGKLIGGKHYIEIKPDYSDLEEQLRFYMEHPEQCLEIIRNAHAHCEQFWDKNVEDLCSLMVLEKYFKENNILKK</sequence>